<evidence type="ECO:0000313" key="2">
    <source>
        <dbReference type="EMBL" id="SVA41429.1"/>
    </source>
</evidence>
<feature type="region of interest" description="Disordered" evidence="1">
    <location>
        <begin position="1"/>
        <end position="37"/>
    </location>
</feature>
<organism evidence="2">
    <name type="scientific">marine metagenome</name>
    <dbReference type="NCBI Taxonomy" id="408172"/>
    <lineage>
        <taxon>unclassified sequences</taxon>
        <taxon>metagenomes</taxon>
        <taxon>ecological metagenomes</taxon>
    </lineage>
</organism>
<sequence>TLGEGKSTVTIGPKHRSKAAAAKKKAAAAKKPKGKRK</sequence>
<name>A0A381VM89_9ZZZZ</name>
<proteinExistence type="predicted"/>
<protein>
    <submittedName>
        <fullName evidence="2">Uncharacterized protein</fullName>
    </submittedName>
</protein>
<accession>A0A381VM89</accession>
<reference evidence="2" key="1">
    <citation type="submission" date="2018-05" db="EMBL/GenBank/DDBJ databases">
        <authorList>
            <person name="Lanie J.A."/>
            <person name="Ng W.-L."/>
            <person name="Kazmierczak K.M."/>
            <person name="Andrzejewski T.M."/>
            <person name="Davidsen T.M."/>
            <person name="Wayne K.J."/>
            <person name="Tettelin H."/>
            <person name="Glass J.I."/>
            <person name="Rusch D."/>
            <person name="Podicherti R."/>
            <person name="Tsui H.-C.T."/>
            <person name="Winkler M.E."/>
        </authorList>
    </citation>
    <scope>NUCLEOTIDE SEQUENCE</scope>
</reference>
<feature type="non-terminal residue" evidence="2">
    <location>
        <position position="1"/>
    </location>
</feature>
<feature type="compositionally biased region" description="Basic residues" evidence="1">
    <location>
        <begin position="13"/>
        <end position="37"/>
    </location>
</feature>
<evidence type="ECO:0000256" key="1">
    <source>
        <dbReference type="SAM" id="MobiDB-lite"/>
    </source>
</evidence>
<dbReference type="AlphaFoldDB" id="A0A381VM89"/>
<dbReference type="EMBL" id="UINC01009233">
    <property type="protein sequence ID" value="SVA41429.1"/>
    <property type="molecule type" value="Genomic_DNA"/>
</dbReference>
<gene>
    <name evidence="2" type="ORF">METZ01_LOCUS94283</name>
</gene>